<name>A0ABP7F591_9ACTN</name>
<keyword evidence="1" id="KW-1133">Transmembrane helix</keyword>
<protein>
    <recommendedName>
        <fullName evidence="4">DUF2752 domain-containing protein</fullName>
    </recommendedName>
</protein>
<sequence>MRPDKEITLPKAPIGVRVSAKDGHRWLTVLAVGGLVAGGLMAVFGLPPVDLHGPAHHLGIMSPTCGGTRSVWAAMRGDLAASWRYNPIGIPLVLGAVATLVRFAVGLVTGRWLNVFVRSWSALGMLGGIFVALLSLNQQLHADVLRVSGEGSAALGLFVNAALGLVVTALVVGIHYRAVRGSVDRSSE</sequence>
<comment type="caution">
    <text evidence="2">The sequence shown here is derived from an EMBL/GenBank/DDBJ whole genome shotgun (WGS) entry which is preliminary data.</text>
</comment>
<evidence type="ECO:0000256" key="1">
    <source>
        <dbReference type="SAM" id="Phobius"/>
    </source>
</evidence>
<gene>
    <name evidence="2" type="ORF">GCM10022402_10370</name>
</gene>
<evidence type="ECO:0000313" key="2">
    <source>
        <dbReference type="EMBL" id="GAA3731582.1"/>
    </source>
</evidence>
<dbReference type="Pfam" id="PF10825">
    <property type="entry name" value="DUF2752"/>
    <property type="match status" value="1"/>
</dbReference>
<organism evidence="2 3">
    <name type="scientific">Salinactinospora qingdaonensis</name>
    <dbReference type="NCBI Taxonomy" id="702744"/>
    <lineage>
        <taxon>Bacteria</taxon>
        <taxon>Bacillati</taxon>
        <taxon>Actinomycetota</taxon>
        <taxon>Actinomycetes</taxon>
        <taxon>Streptosporangiales</taxon>
        <taxon>Nocardiopsidaceae</taxon>
        <taxon>Salinactinospora</taxon>
    </lineage>
</organism>
<dbReference type="Proteomes" id="UP001500908">
    <property type="component" value="Unassembled WGS sequence"/>
</dbReference>
<accession>A0ABP7F591</accession>
<feature type="transmembrane region" description="Helical" evidence="1">
    <location>
        <begin position="88"/>
        <end position="108"/>
    </location>
</feature>
<feature type="transmembrane region" description="Helical" evidence="1">
    <location>
        <begin position="154"/>
        <end position="176"/>
    </location>
</feature>
<reference evidence="3" key="1">
    <citation type="journal article" date="2019" name="Int. J. Syst. Evol. Microbiol.">
        <title>The Global Catalogue of Microorganisms (GCM) 10K type strain sequencing project: providing services to taxonomists for standard genome sequencing and annotation.</title>
        <authorList>
            <consortium name="The Broad Institute Genomics Platform"/>
            <consortium name="The Broad Institute Genome Sequencing Center for Infectious Disease"/>
            <person name="Wu L."/>
            <person name="Ma J."/>
        </authorList>
    </citation>
    <scope>NUCLEOTIDE SEQUENCE [LARGE SCALE GENOMIC DNA]</scope>
    <source>
        <strain evidence="3">JCM 17137</strain>
    </source>
</reference>
<evidence type="ECO:0000313" key="3">
    <source>
        <dbReference type="Proteomes" id="UP001500908"/>
    </source>
</evidence>
<dbReference type="InterPro" id="IPR021215">
    <property type="entry name" value="DUF2752"/>
</dbReference>
<proteinExistence type="predicted"/>
<keyword evidence="1" id="KW-0812">Transmembrane</keyword>
<feature type="transmembrane region" description="Helical" evidence="1">
    <location>
        <begin position="26"/>
        <end position="46"/>
    </location>
</feature>
<keyword evidence="1" id="KW-0472">Membrane</keyword>
<evidence type="ECO:0008006" key="4">
    <source>
        <dbReference type="Google" id="ProtNLM"/>
    </source>
</evidence>
<feature type="transmembrane region" description="Helical" evidence="1">
    <location>
        <begin position="115"/>
        <end position="134"/>
    </location>
</feature>
<dbReference type="EMBL" id="BAABDD010000003">
    <property type="protein sequence ID" value="GAA3731582.1"/>
    <property type="molecule type" value="Genomic_DNA"/>
</dbReference>
<keyword evidence="3" id="KW-1185">Reference proteome</keyword>